<keyword evidence="2 5" id="KW-0645">Protease</keyword>
<dbReference type="Proteomes" id="UP000800094">
    <property type="component" value="Unassembled WGS sequence"/>
</dbReference>
<gene>
    <name evidence="10" type="ORF">BU26DRAFT_432071</name>
</gene>
<protein>
    <submittedName>
        <fullName evidence="10">Subtilisin-like protein</fullName>
    </submittedName>
</protein>
<dbReference type="GO" id="GO:0004252">
    <property type="term" value="F:serine-type endopeptidase activity"/>
    <property type="evidence" value="ECO:0007669"/>
    <property type="project" value="UniProtKB-UniRule"/>
</dbReference>
<dbReference type="InterPro" id="IPR056002">
    <property type="entry name" value="DUF7580"/>
</dbReference>
<keyword evidence="11" id="KW-1185">Reference proteome</keyword>
<feature type="active site" description="Charge relay system" evidence="5">
    <location>
        <position position="672"/>
    </location>
</feature>
<dbReference type="GO" id="GO:0006508">
    <property type="term" value="P:proteolysis"/>
    <property type="evidence" value="ECO:0007669"/>
    <property type="project" value="UniProtKB-KW"/>
</dbReference>
<evidence type="ECO:0000259" key="9">
    <source>
        <dbReference type="Pfam" id="PF24476"/>
    </source>
</evidence>
<evidence type="ECO:0000256" key="6">
    <source>
        <dbReference type="RuleBase" id="RU003355"/>
    </source>
</evidence>
<dbReference type="PANTHER" id="PTHR43399">
    <property type="entry name" value="SUBTILISIN-RELATED"/>
    <property type="match status" value="1"/>
</dbReference>
<evidence type="ECO:0000256" key="5">
    <source>
        <dbReference type="PROSITE-ProRule" id="PRU01240"/>
    </source>
</evidence>
<dbReference type="Gene3D" id="3.40.50.200">
    <property type="entry name" value="Peptidase S8/S53 domain"/>
    <property type="match status" value="1"/>
</dbReference>
<accession>A0A6A6I6W9</accession>
<feature type="domain" description="DUF7580" evidence="9">
    <location>
        <begin position="208"/>
        <end position="535"/>
    </location>
</feature>
<feature type="domain" description="Peptidase S8/S53" evidence="8">
    <location>
        <begin position="666"/>
        <end position="888"/>
    </location>
</feature>
<dbReference type="PANTHER" id="PTHR43399:SF4">
    <property type="entry name" value="CELL WALL-ASSOCIATED PROTEASE"/>
    <property type="match status" value="1"/>
</dbReference>
<evidence type="ECO:0000256" key="3">
    <source>
        <dbReference type="ARBA" id="ARBA00022801"/>
    </source>
</evidence>
<dbReference type="AlphaFoldDB" id="A0A6A6I6W9"/>
<evidence type="ECO:0000256" key="4">
    <source>
        <dbReference type="ARBA" id="ARBA00022825"/>
    </source>
</evidence>
<dbReference type="InterPro" id="IPR051048">
    <property type="entry name" value="Peptidase_S8/S53_subtilisin"/>
</dbReference>
<keyword evidence="3 5" id="KW-0378">Hydrolase</keyword>
<feature type="transmembrane region" description="Helical" evidence="7">
    <location>
        <begin position="869"/>
        <end position="889"/>
    </location>
</feature>
<dbReference type="PROSITE" id="PS51892">
    <property type="entry name" value="SUBTILASE"/>
    <property type="match status" value="1"/>
</dbReference>
<proteinExistence type="inferred from homology"/>
<reference evidence="10" key="1">
    <citation type="journal article" date="2020" name="Stud. Mycol.">
        <title>101 Dothideomycetes genomes: a test case for predicting lifestyles and emergence of pathogens.</title>
        <authorList>
            <person name="Haridas S."/>
            <person name="Albert R."/>
            <person name="Binder M."/>
            <person name="Bloem J."/>
            <person name="Labutti K."/>
            <person name="Salamov A."/>
            <person name="Andreopoulos B."/>
            <person name="Baker S."/>
            <person name="Barry K."/>
            <person name="Bills G."/>
            <person name="Bluhm B."/>
            <person name="Cannon C."/>
            <person name="Castanera R."/>
            <person name="Culley D."/>
            <person name="Daum C."/>
            <person name="Ezra D."/>
            <person name="Gonzalez J."/>
            <person name="Henrissat B."/>
            <person name="Kuo A."/>
            <person name="Liang C."/>
            <person name="Lipzen A."/>
            <person name="Lutzoni F."/>
            <person name="Magnuson J."/>
            <person name="Mondo S."/>
            <person name="Nolan M."/>
            <person name="Ohm R."/>
            <person name="Pangilinan J."/>
            <person name="Park H.-J."/>
            <person name="Ramirez L."/>
            <person name="Alfaro M."/>
            <person name="Sun H."/>
            <person name="Tritt A."/>
            <person name="Yoshinaga Y."/>
            <person name="Zwiers L.-H."/>
            <person name="Turgeon B."/>
            <person name="Goodwin S."/>
            <person name="Spatafora J."/>
            <person name="Crous P."/>
            <person name="Grigoriev I."/>
        </authorList>
    </citation>
    <scope>NUCLEOTIDE SEQUENCE</scope>
    <source>
        <strain evidence="10">CBS 122368</strain>
    </source>
</reference>
<dbReference type="Pfam" id="PF24476">
    <property type="entry name" value="DUF7580"/>
    <property type="match status" value="1"/>
</dbReference>
<evidence type="ECO:0000256" key="7">
    <source>
        <dbReference type="SAM" id="Phobius"/>
    </source>
</evidence>
<dbReference type="InterPro" id="IPR015500">
    <property type="entry name" value="Peptidase_S8_subtilisin-rel"/>
</dbReference>
<organism evidence="10 11">
    <name type="scientific">Trematosphaeria pertusa</name>
    <dbReference type="NCBI Taxonomy" id="390896"/>
    <lineage>
        <taxon>Eukaryota</taxon>
        <taxon>Fungi</taxon>
        <taxon>Dikarya</taxon>
        <taxon>Ascomycota</taxon>
        <taxon>Pezizomycotina</taxon>
        <taxon>Dothideomycetes</taxon>
        <taxon>Pleosporomycetidae</taxon>
        <taxon>Pleosporales</taxon>
        <taxon>Massarineae</taxon>
        <taxon>Trematosphaeriaceae</taxon>
        <taxon>Trematosphaeria</taxon>
    </lineage>
</organism>
<keyword evidence="4 5" id="KW-0720">Serine protease</keyword>
<evidence type="ECO:0000313" key="11">
    <source>
        <dbReference type="Proteomes" id="UP000800094"/>
    </source>
</evidence>
<dbReference type="InterPro" id="IPR023828">
    <property type="entry name" value="Peptidase_S8_Ser-AS"/>
</dbReference>
<keyword evidence="7" id="KW-0812">Transmembrane</keyword>
<evidence type="ECO:0000256" key="2">
    <source>
        <dbReference type="ARBA" id="ARBA00022670"/>
    </source>
</evidence>
<dbReference type="InterPro" id="IPR023827">
    <property type="entry name" value="Peptidase_S8_Asp-AS"/>
</dbReference>
<evidence type="ECO:0000259" key="8">
    <source>
        <dbReference type="Pfam" id="PF00082"/>
    </source>
</evidence>
<dbReference type="PRINTS" id="PR00723">
    <property type="entry name" value="SUBTILISIN"/>
</dbReference>
<dbReference type="PROSITE" id="PS00136">
    <property type="entry name" value="SUBTILASE_ASP"/>
    <property type="match status" value="1"/>
</dbReference>
<feature type="active site" description="Charge relay system" evidence="5">
    <location>
        <position position="868"/>
    </location>
</feature>
<sequence length="952" mass="107902">MSRTSRNRPGAEIHELLPPNIKHGHLCPVHGNDTCSISLALDWSQTFREMAEVLRRNEIVPELRDFYLHLMAYCLLIKDHASRIRCAFGAGRQLMHTFLDQFESVVAAAVLDERSVFRTSVDFPRLQKLDQLWKQIQADDETTKLKFLQRYLDFGTTSSRHQELLASLERLEEEMRKEHPDKDLFAPADDCTPKLHRDESPHSVWSAACSLSRALASCKSCTCHSEQDLGVTMRLSTYRRALPEMEHDFEMFLSLSKRWQEAHVRIVEGSEVRTDSDSPMKVKMLCQPLQKIQSAPPKFLNLKVERDELWKLRSKNKGYMIDKKKPPVSLRELLTDGSPPLTTKTKRILAVLLSYAVLHFHGTSWLPRNWSSSNVLFFHTISAEIPLRPYIEAQIEQGSSCADTSGNHSGGQQEHTSVDLDDLDPDDIVFHSCQSLVALAVMLLELYMGMPFRTLAKRHDIEPLDENDDGVSFTTAVYVFEQCLPEIEENTLYRHALKNCWDPSLWDDNDGNKLDSQTLRTNMYEYVVAPLEKELCQAYSSISMDELDSLAQGLDLNCWGQAIRDPQAEPQSFIREDFELKVLDYNSRSSGIYRNSLRHGVSPQNSGQGNFNARNYKSAEFFDDESVSEEHTREECTRYRAWKEDFEAVYEKFITSAQRTSSHPPIKIAVLDTGVDSNHPDIMARKEQIKDTHNWVDVCYAALIPDYNGHGTHVTGIVLDYAPDAEVYIAKIADHELADAGIIAKAIEKAVREWRVDIISMSFGFSTRNIPGYDDIEIAIKEAHSKDVLLLAAASNGGANHDRTWPARDDHVLCIHSTDSKGNRSKFSPTAVHDNVNFATVGEAIESAWPFQLCGPGEKFVKYKSGTSFATPIAAGIAIFLLQYARLYLGDTHLARLKRHSGMKSVLRKMASKAEASRNRDDYSYLALSLHPDNLFGKNEDFIKATIEESLS</sequence>
<keyword evidence="7" id="KW-1133">Transmembrane helix</keyword>
<feature type="active site" description="Charge relay system" evidence="5">
    <location>
        <position position="710"/>
    </location>
</feature>
<evidence type="ECO:0000256" key="1">
    <source>
        <dbReference type="ARBA" id="ARBA00011073"/>
    </source>
</evidence>
<evidence type="ECO:0000313" key="10">
    <source>
        <dbReference type="EMBL" id="KAF2245818.1"/>
    </source>
</evidence>
<dbReference type="InterPro" id="IPR000209">
    <property type="entry name" value="Peptidase_S8/S53_dom"/>
</dbReference>
<keyword evidence="7" id="KW-0472">Membrane</keyword>
<dbReference type="Pfam" id="PF00082">
    <property type="entry name" value="Peptidase_S8"/>
    <property type="match status" value="1"/>
</dbReference>
<dbReference type="RefSeq" id="XP_033680822.1">
    <property type="nucleotide sequence ID" value="XM_033823953.1"/>
</dbReference>
<dbReference type="GeneID" id="54577283"/>
<dbReference type="OrthoDB" id="206201at2759"/>
<dbReference type="PROSITE" id="PS00138">
    <property type="entry name" value="SUBTILASE_SER"/>
    <property type="match status" value="1"/>
</dbReference>
<dbReference type="EMBL" id="ML987199">
    <property type="protein sequence ID" value="KAF2245818.1"/>
    <property type="molecule type" value="Genomic_DNA"/>
</dbReference>
<name>A0A6A6I6W9_9PLEO</name>
<dbReference type="SUPFAM" id="SSF52743">
    <property type="entry name" value="Subtilisin-like"/>
    <property type="match status" value="1"/>
</dbReference>
<comment type="similarity">
    <text evidence="1 5 6">Belongs to the peptidase S8 family.</text>
</comment>
<dbReference type="InterPro" id="IPR036852">
    <property type="entry name" value="Peptidase_S8/S53_dom_sf"/>
</dbReference>